<dbReference type="GO" id="GO:0007129">
    <property type="term" value="P:homologous chromosome pairing at meiosis"/>
    <property type="evidence" value="ECO:0007669"/>
    <property type="project" value="TreeGrafter"/>
</dbReference>
<evidence type="ECO:0000313" key="3">
    <source>
        <dbReference type="Proteomes" id="UP000694844"/>
    </source>
</evidence>
<dbReference type="SUPFAM" id="SSF46689">
    <property type="entry name" value="Homeodomain-like"/>
    <property type="match status" value="2"/>
</dbReference>
<dbReference type="InterPro" id="IPR016024">
    <property type="entry name" value="ARM-type_fold"/>
</dbReference>
<feature type="domain" description="Myb-like" evidence="1">
    <location>
        <begin position="869"/>
        <end position="922"/>
    </location>
</feature>
<dbReference type="Gene3D" id="1.10.10.60">
    <property type="entry name" value="Homeodomain-like"/>
    <property type="match status" value="2"/>
</dbReference>
<dbReference type="InterPro" id="IPR011989">
    <property type="entry name" value="ARM-like"/>
</dbReference>
<dbReference type="GO" id="GO:0070197">
    <property type="term" value="P:meiotic attachment of telomere to nuclear envelope"/>
    <property type="evidence" value="ECO:0007669"/>
    <property type="project" value="InterPro"/>
</dbReference>
<dbReference type="PROSITE" id="PS51294">
    <property type="entry name" value="HTH_MYB"/>
    <property type="match status" value="1"/>
</dbReference>
<dbReference type="InterPro" id="IPR017930">
    <property type="entry name" value="Myb_dom"/>
</dbReference>
<dbReference type="RefSeq" id="XP_022286282.1">
    <property type="nucleotide sequence ID" value="XM_022430574.1"/>
</dbReference>
<dbReference type="OrthoDB" id="608866at2759"/>
<accession>A0A8B8A491</accession>
<keyword evidence="3" id="KW-1185">Reference proteome</keyword>
<dbReference type="InterPro" id="IPR001005">
    <property type="entry name" value="SANT/Myb"/>
</dbReference>
<evidence type="ECO:0000313" key="4">
    <source>
        <dbReference type="RefSeq" id="XP_022286282.1"/>
    </source>
</evidence>
<dbReference type="PROSITE" id="PS50090">
    <property type="entry name" value="MYB_LIKE"/>
    <property type="match status" value="1"/>
</dbReference>
<dbReference type="InterPro" id="IPR009057">
    <property type="entry name" value="Homeodomain-like_sf"/>
</dbReference>
<evidence type="ECO:0000259" key="2">
    <source>
        <dbReference type="PROSITE" id="PS51294"/>
    </source>
</evidence>
<dbReference type="CDD" id="cd11660">
    <property type="entry name" value="SANT_TRF"/>
    <property type="match status" value="2"/>
</dbReference>
<gene>
    <name evidence="4" type="primary">LOC111099169</name>
</gene>
<organism evidence="3 4">
    <name type="scientific">Crassostrea virginica</name>
    <name type="common">Eastern oyster</name>
    <dbReference type="NCBI Taxonomy" id="6565"/>
    <lineage>
        <taxon>Eukaryota</taxon>
        <taxon>Metazoa</taxon>
        <taxon>Spiralia</taxon>
        <taxon>Lophotrochozoa</taxon>
        <taxon>Mollusca</taxon>
        <taxon>Bivalvia</taxon>
        <taxon>Autobranchia</taxon>
        <taxon>Pteriomorphia</taxon>
        <taxon>Ostreida</taxon>
        <taxon>Ostreoidea</taxon>
        <taxon>Ostreidae</taxon>
        <taxon>Crassostrea</taxon>
    </lineage>
</organism>
<dbReference type="PANTHER" id="PTHR14014">
    <property type="entry name" value="TELOMERE REPEATS-BINDING BOUQUET FORMATION PROTEIN 1"/>
    <property type="match status" value="1"/>
</dbReference>
<reference evidence="4" key="1">
    <citation type="submission" date="2025-08" db="UniProtKB">
        <authorList>
            <consortium name="RefSeq"/>
        </authorList>
    </citation>
    <scope>IDENTIFICATION</scope>
    <source>
        <tissue evidence="4">Whole sample</tissue>
    </source>
</reference>
<proteinExistence type="predicted"/>
<sequence>MDKRHQENEVQTDVKLLLECLKCQVSNPTALKQALLTLSNILSSYEFVKEYFKDSGGLLFLIDLLTSVDNCEVQERTLFCLGCAIERNVFCQKSLTSINIFKFIQTILSRGSTAKLKQTATFFLINLVSNNGEGQVLVKQSQCLSALMELLSFSLPRNMIGTDENDTDFDWLDGRGPTSLELWTSVVNAICVSINNPQNDENQKMCGLQLPFIMSLFEKHRDEPLLGRPLMFLLVFVVSNNSTNQNHVRRSGGLKILCMTLKQWYEKFTDSELMKDVVHIITTIDSCIADNADSADELGRMGIIDILVNVIHNEDLNTEDKIKVTITLGHAIENSVSNRKLFLEVRNSLQDIVQILTTSEDEELVKAVKYVLQISVQKDPGYNKEWQQEIPENKDIGENILKKMNDLARRLSTVEKETESRTDFISAAEINTSTCFEKISNIDFLNPGSSKEIGKKCGNILPVDECFPKYQQEICQNQSCNANAGGGMEVHPETVDSHGVNVNIEQRGCVLHEQMENQNTGHPSPNSFTKSFDVDLTKIIPQKEYDHIHRSKTVSHENFKVPACPPCKIRTTSKKPFKPAEHCISDVETEPGFSDIQSEFDVNLLSGAAYERDARITPSRGISVTPIKNSKQHLYKTPVHHASQHKMKMFRHTYYHNERTGLQTPRFSVKPVESGKTTSLSDKSEGIHCRRRILDVKESGEIMSCIGCTGISCTSDETQLNSRTINIVLETNPYTCMLHRQVRDVERSYIQKIKRQRRAVPIYSMQHTCTPNNSMTYEFTSESEPEVSAPDTIDKKSSGLLPTNLERKRRHRVPYSEQEIQNLMEGVRSLGKFWGQIIATYDFHPSRTAVDLMEKYKRLTKATNSNKTSGTVKTVPFSMCEERRLLKGVHQFGYSWKTILHSFKFSNGRTAEDLRNRWRCMNG</sequence>
<name>A0A8B8A491_CRAVI</name>
<dbReference type="InterPro" id="IPR042359">
    <property type="entry name" value="TERB1"/>
</dbReference>
<feature type="domain" description="HTH myb-type" evidence="2">
    <location>
        <begin position="871"/>
        <end position="923"/>
    </location>
</feature>
<dbReference type="SUPFAM" id="SSF48371">
    <property type="entry name" value="ARM repeat"/>
    <property type="match status" value="1"/>
</dbReference>
<protein>
    <submittedName>
        <fullName evidence="4">Uncharacterized protein LOC111099169</fullName>
    </submittedName>
</protein>
<dbReference type="SMART" id="SM00717">
    <property type="entry name" value="SANT"/>
    <property type="match status" value="2"/>
</dbReference>
<dbReference type="Pfam" id="PF00249">
    <property type="entry name" value="Myb_DNA-binding"/>
    <property type="match status" value="1"/>
</dbReference>
<dbReference type="AlphaFoldDB" id="A0A8B8A491"/>
<dbReference type="Proteomes" id="UP000694844">
    <property type="component" value="Chromosome 5"/>
</dbReference>
<dbReference type="PANTHER" id="PTHR14014:SF0">
    <property type="entry name" value="TELOMERE REPEATS-BINDING BOUQUET FORMATION PROTEIN 1"/>
    <property type="match status" value="1"/>
</dbReference>
<evidence type="ECO:0000259" key="1">
    <source>
        <dbReference type="PROSITE" id="PS50090"/>
    </source>
</evidence>
<dbReference type="GeneID" id="111099169"/>
<dbReference type="Gene3D" id="1.25.10.10">
    <property type="entry name" value="Leucine-rich Repeat Variant"/>
    <property type="match status" value="1"/>
</dbReference>
<dbReference type="KEGG" id="cvn:111099169"/>